<organism evidence="1 2">
    <name type="scientific">Punica granatum</name>
    <name type="common">Pomegranate</name>
    <dbReference type="NCBI Taxonomy" id="22663"/>
    <lineage>
        <taxon>Eukaryota</taxon>
        <taxon>Viridiplantae</taxon>
        <taxon>Streptophyta</taxon>
        <taxon>Embryophyta</taxon>
        <taxon>Tracheophyta</taxon>
        <taxon>Spermatophyta</taxon>
        <taxon>Magnoliopsida</taxon>
        <taxon>eudicotyledons</taxon>
        <taxon>Gunneridae</taxon>
        <taxon>Pentapetalae</taxon>
        <taxon>rosids</taxon>
        <taxon>malvids</taxon>
        <taxon>Myrtales</taxon>
        <taxon>Lythraceae</taxon>
        <taxon>Punica</taxon>
    </lineage>
</organism>
<accession>A0A2I0IP48</accession>
<comment type="caution">
    <text evidence="1">The sequence shown here is derived from an EMBL/GenBank/DDBJ whole genome shotgun (WGS) entry which is preliminary data.</text>
</comment>
<sequence length="166" mass="18142">MDAGSCRCGLYPYNLVRSTVSFNGNVLQATELSDYSVEEDKYALVMADERKLDDCLTSSSQGTGGVPWSAPQELFWCKLLHEPSPIKGVALIVCFKLLVVDEIQEQDSLKDKGEKPMASVALISASPGIECADISSVDEPIDPDVMLPSMEELLMGLLDSNTYEDR</sequence>
<name>A0A2I0IP48_PUNGR</name>
<evidence type="ECO:0000313" key="1">
    <source>
        <dbReference type="EMBL" id="PKI45206.1"/>
    </source>
</evidence>
<dbReference type="Proteomes" id="UP000233551">
    <property type="component" value="Unassembled WGS sequence"/>
</dbReference>
<gene>
    <name evidence="1" type="ORF">CRG98_034384</name>
</gene>
<proteinExistence type="predicted"/>
<reference evidence="1 2" key="1">
    <citation type="submission" date="2017-11" db="EMBL/GenBank/DDBJ databases">
        <title>De-novo sequencing of pomegranate (Punica granatum L.) genome.</title>
        <authorList>
            <person name="Akparov Z."/>
            <person name="Amiraslanov A."/>
            <person name="Hajiyeva S."/>
            <person name="Abbasov M."/>
            <person name="Kaur K."/>
            <person name="Hamwieh A."/>
            <person name="Solovyev V."/>
            <person name="Salamov A."/>
            <person name="Braich B."/>
            <person name="Kosarev P."/>
            <person name="Mahmoud A."/>
            <person name="Hajiyev E."/>
            <person name="Babayeva S."/>
            <person name="Izzatullayeva V."/>
            <person name="Mammadov A."/>
            <person name="Mammadov A."/>
            <person name="Sharifova S."/>
            <person name="Ojaghi J."/>
            <person name="Eynullazada K."/>
            <person name="Bayramov B."/>
            <person name="Abdulazimova A."/>
            <person name="Shahmuradov I."/>
        </authorList>
    </citation>
    <scope>NUCLEOTIDE SEQUENCE [LARGE SCALE GENOMIC DNA]</scope>
    <source>
        <strain evidence="2">cv. AG2017</strain>
        <tissue evidence="1">Leaf</tissue>
    </source>
</reference>
<keyword evidence="2" id="KW-1185">Reference proteome</keyword>
<evidence type="ECO:0000313" key="2">
    <source>
        <dbReference type="Proteomes" id="UP000233551"/>
    </source>
</evidence>
<protein>
    <submittedName>
        <fullName evidence="1">Uncharacterized protein</fullName>
    </submittedName>
</protein>
<dbReference type="EMBL" id="PGOL01002757">
    <property type="protein sequence ID" value="PKI45206.1"/>
    <property type="molecule type" value="Genomic_DNA"/>
</dbReference>
<dbReference type="AlphaFoldDB" id="A0A2I0IP48"/>